<keyword evidence="6 8" id="KW-0012">Acyltransferase</keyword>
<dbReference type="InterPro" id="IPR001594">
    <property type="entry name" value="Palmitoyltrfase_DHHC"/>
</dbReference>
<feature type="transmembrane region" description="Helical" evidence="8">
    <location>
        <begin position="69"/>
        <end position="91"/>
    </location>
</feature>
<evidence type="ECO:0000313" key="11">
    <source>
        <dbReference type="EMBL" id="GFO26285.1"/>
    </source>
</evidence>
<dbReference type="GO" id="GO:0005794">
    <property type="term" value="C:Golgi apparatus"/>
    <property type="evidence" value="ECO:0007669"/>
    <property type="project" value="TreeGrafter"/>
</dbReference>
<evidence type="ECO:0000256" key="3">
    <source>
        <dbReference type="ARBA" id="ARBA00022692"/>
    </source>
</evidence>
<comment type="subcellular location">
    <subcellularLocation>
        <location evidence="1">Membrane</location>
        <topology evidence="1">Multi-pass membrane protein</topology>
    </subcellularLocation>
</comment>
<dbReference type="Proteomes" id="UP000735302">
    <property type="component" value="Unassembled WGS sequence"/>
</dbReference>
<dbReference type="AlphaFoldDB" id="A0AAV4C3T8"/>
<evidence type="ECO:0000256" key="4">
    <source>
        <dbReference type="ARBA" id="ARBA00022989"/>
    </source>
</evidence>
<dbReference type="GO" id="GO:0016020">
    <property type="term" value="C:membrane"/>
    <property type="evidence" value="ECO:0007669"/>
    <property type="project" value="UniProtKB-SubCell"/>
</dbReference>
<dbReference type="PROSITE" id="PS50216">
    <property type="entry name" value="DHHC"/>
    <property type="match status" value="1"/>
</dbReference>
<name>A0AAV4C3T8_9GAST</name>
<evidence type="ECO:0000256" key="8">
    <source>
        <dbReference type="RuleBase" id="RU079119"/>
    </source>
</evidence>
<dbReference type="Pfam" id="PF01529">
    <property type="entry name" value="DHHC"/>
    <property type="match status" value="1"/>
</dbReference>
<keyword evidence="12" id="KW-1185">Reference proteome</keyword>
<dbReference type="InterPro" id="IPR039859">
    <property type="entry name" value="PFA4/ZDH16/20/ERF2-like"/>
</dbReference>
<protein>
    <recommendedName>
        <fullName evidence="8">Palmitoyltransferase</fullName>
        <ecNumber evidence="8">2.3.1.225</ecNumber>
    </recommendedName>
</protein>
<evidence type="ECO:0000256" key="2">
    <source>
        <dbReference type="ARBA" id="ARBA00022679"/>
    </source>
</evidence>
<feature type="transmembrane region" description="Helical" evidence="8">
    <location>
        <begin position="378"/>
        <end position="398"/>
    </location>
</feature>
<evidence type="ECO:0000256" key="9">
    <source>
        <dbReference type="SAM" id="MobiDB-lite"/>
    </source>
</evidence>
<dbReference type="GO" id="GO:0005783">
    <property type="term" value="C:endoplasmic reticulum"/>
    <property type="evidence" value="ECO:0007669"/>
    <property type="project" value="TreeGrafter"/>
</dbReference>
<reference evidence="11 12" key="1">
    <citation type="journal article" date="2021" name="Elife">
        <title>Chloroplast acquisition without the gene transfer in kleptoplastic sea slugs, Plakobranchus ocellatus.</title>
        <authorList>
            <person name="Maeda T."/>
            <person name="Takahashi S."/>
            <person name="Yoshida T."/>
            <person name="Shimamura S."/>
            <person name="Takaki Y."/>
            <person name="Nagai Y."/>
            <person name="Toyoda A."/>
            <person name="Suzuki Y."/>
            <person name="Arimoto A."/>
            <person name="Ishii H."/>
            <person name="Satoh N."/>
            <person name="Nishiyama T."/>
            <person name="Hasebe M."/>
            <person name="Maruyama T."/>
            <person name="Minagawa J."/>
            <person name="Obokata J."/>
            <person name="Shigenobu S."/>
        </authorList>
    </citation>
    <scope>NUCLEOTIDE SEQUENCE [LARGE SCALE GENOMIC DNA]</scope>
</reference>
<keyword evidence="3 8" id="KW-0812">Transmembrane</keyword>
<evidence type="ECO:0000259" key="10">
    <source>
        <dbReference type="Pfam" id="PF01529"/>
    </source>
</evidence>
<gene>
    <name evidence="11" type="ORF">PoB_005279000</name>
</gene>
<feature type="domain" description="Palmitoyltransferase DHHC" evidence="10">
    <location>
        <begin position="336"/>
        <end position="470"/>
    </location>
</feature>
<evidence type="ECO:0000256" key="5">
    <source>
        <dbReference type="ARBA" id="ARBA00023136"/>
    </source>
</evidence>
<dbReference type="GO" id="GO:0019706">
    <property type="term" value="F:protein-cysteine S-palmitoyltransferase activity"/>
    <property type="evidence" value="ECO:0007669"/>
    <property type="project" value="UniProtKB-EC"/>
</dbReference>
<dbReference type="PANTHER" id="PTHR22883">
    <property type="entry name" value="ZINC FINGER DHHC DOMAIN CONTAINING PROTEIN"/>
    <property type="match status" value="1"/>
</dbReference>
<dbReference type="EMBL" id="BLXT01005798">
    <property type="protein sequence ID" value="GFO26285.1"/>
    <property type="molecule type" value="Genomic_DNA"/>
</dbReference>
<keyword evidence="4 8" id="KW-1133">Transmembrane helix</keyword>
<evidence type="ECO:0000256" key="7">
    <source>
        <dbReference type="ARBA" id="ARBA00038298"/>
    </source>
</evidence>
<comment type="catalytic activity">
    <reaction evidence="8">
        <text>L-cysteinyl-[protein] + hexadecanoyl-CoA = S-hexadecanoyl-L-cysteinyl-[protein] + CoA</text>
        <dbReference type="Rhea" id="RHEA:36683"/>
        <dbReference type="Rhea" id="RHEA-COMP:10131"/>
        <dbReference type="Rhea" id="RHEA-COMP:11032"/>
        <dbReference type="ChEBI" id="CHEBI:29950"/>
        <dbReference type="ChEBI" id="CHEBI:57287"/>
        <dbReference type="ChEBI" id="CHEBI:57379"/>
        <dbReference type="ChEBI" id="CHEBI:74151"/>
        <dbReference type="EC" id="2.3.1.225"/>
    </reaction>
</comment>
<comment type="domain">
    <text evidence="8">The DHHC domain is required for palmitoyltransferase activity.</text>
</comment>
<dbReference type="GO" id="GO:0006612">
    <property type="term" value="P:protein targeting to membrane"/>
    <property type="evidence" value="ECO:0007669"/>
    <property type="project" value="TreeGrafter"/>
</dbReference>
<feature type="transmembrane region" description="Helical" evidence="8">
    <location>
        <begin position="434"/>
        <end position="455"/>
    </location>
</feature>
<comment type="similarity">
    <text evidence="7">Belongs to the DHHC palmitoyltransferase family. PFA5 subfamily.</text>
</comment>
<dbReference type="EC" id="2.3.1.225" evidence="8"/>
<proteinExistence type="inferred from homology"/>
<feature type="transmembrane region" description="Helical" evidence="8">
    <location>
        <begin position="103"/>
        <end position="123"/>
    </location>
</feature>
<sequence>MADLMEHVEMPTVDEQPCDVTMDRSDVDPNPSPPRESLRSKLKAHYEKGMKKPKPKLFSSPLAPELVDYIAIPMYLFTVFVGFYLGVFHMVPLVFAGDNQAMVLHRCVISLLCLEMMVNWLGIRYVDSTYTRYIRLHGPPPHEREAVKSNTDNLLLTLRQTNDTSDMKLMPVVSDLPENNQDGKFAENMKNDNSFSPPNRGTYSDQTSNSLVPAGAIIRQGALDLKQEVDLANAAMNRRNSQINKRSIEDLLKPVQNTRDFPPLGDTQLSSRTPYLSSFSIQNDDEQTQTGNGGLENRTMAQAAKLGSALTCPTPTITTDGEVMTKSYPYWSWVPCYPCGRARPPRCHHCPLCKTCVLKRDHHCYFAGSCVGYRNHRFFYVFLVWAFSGAVYGTLYGLPYIWSFLWQEMAYVDVIFPVALMRSLLGYLPLHISLTVTAVSFMVYFDGLAGLFIYAHTRLISWGVTSFEKVFLRKSLEIKDTRTLRQKIRSVFGPHWPVCFFLPIHFFTEPQEDPVLWPDIQVFKN</sequence>
<accession>A0AAV4C3T8</accession>
<keyword evidence="2 8" id="KW-0808">Transferase</keyword>
<feature type="region of interest" description="Disordered" evidence="9">
    <location>
        <begin position="15"/>
        <end position="38"/>
    </location>
</feature>
<dbReference type="PANTHER" id="PTHR22883:SF23">
    <property type="entry name" value="PALMITOYLTRANSFERASE ZDHHC6"/>
    <property type="match status" value="1"/>
</dbReference>
<comment type="caution">
    <text evidence="11">The sequence shown here is derived from an EMBL/GenBank/DDBJ whole genome shotgun (WGS) entry which is preliminary data.</text>
</comment>
<keyword evidence="5 8" id="KW-0472">Membrane</keyword>
<organism evidence="11 12">
    <name type="scientific">Plakobranchus ocellatus</name>
    <dbReference type="NCBI Taxonomy" id="259542"/>
    <lineage>
        <taxon>Eukaryota</taxon>
        <taxon>Metazoa</taxon>
        <taxon>Spiralia</taxon>
        <taxon>Lophotrochozoa</taxon>
        <taxon>Mollusca</taxon>
        <taxon>Gastropoda</taxon>
        <taxon>Heterobranchia</taxon>
        <taxon>Euthyneura</taxon>
        <taxon>Panpulmonata</taxon>
        <taxon>Sacoglossa</taxon>
        <taxon>Placobranchoidea</taxon>
        <taxon>Plakobranchidae</taxon>
        <taxon>Plakobranchus</taxon>
    </lineage>
</organism>
<evidence type="ECO:0000313" key="12">
    <source>
        <dbReference type="Proteomes" id="UP000735302"/>
    </source>
</evidence>
<evidence type="ECO:0000256" key="6">
    <source>
        <dbReference type="ARBA" id="ARBA00023315"/>
    </source>
</evidence>
<evidence type="ECO:0000256" key="1">
    <source>
        <dbReference type="ARBA" id="ARBA00004141"/>
    </source>
</evidence>